<comment type="subcellular location">
    <subcellularLocation>
        <location evidence="1">Cell membrane</location>
        <topology evidence="1">Multi-pass membrane protein</topology>
    </subcellularLocation>
</comment>
<evidence type="ECO:0000256" key="8">
    <source>
        <dbReference type="SAM" id="Phobius"/>
    </source>
</evidence>
<accession>A0ABW1F414</accession>
<sequence>MNVIARLAVARRGLILALTVFVAALAGFYGAGVQQHLANGGFQDPASESMQVDEALAGDFGTGAPNLVLIVSGRGGRALEDPEVVSAANGLVEHIRGFEGVVSADSYWSAGRPASLRAKDGNSGLVLVRLGGNEGVYQATAKRIVPQLGDDRIDLRVTGIAQTYVEVERVSADDLLRAELIVAPITLVLLVVIFGSLAAALVPLAVGGISVLSTTAVLQLLTEVTPVSVFALNVTTALGLGLAIDYSLFVISRFRDELAAGAEVAAAVRTTVRTAGLTVLFSGVTVALSLAALLVFPMYFFRSIAYGGIAVVLVAALTSVVALPALLAVLGHRVNGLDVFGRFRRRAPSGFWQRLALGVMRRPVPIVTVIVGLLLLLGSPFLSASFSLADDRVLPASSPARQAAQYLRDNYEPGETNPIPVVVKGLTGADAQRLLPGYAERLSAVPGVQRVDTLTGSYAAGGAVAPPAPAAERFTAAAGSRLSVVSTVEPYSPEGRALVAAVRSAGGAPGPVQVGGQAAQLVDTTHATGGKLPLALGLIAVMTFALLFLFTGSLLIPVKAIVLNLLSLTATFGSMVYVFQDGHLKWLVGEFITTGMIDATMPVLMFCIAFGLSMDYEVFLLSRIREEFLRGGDNTQAVALGLEKTGRVMTAGAVLIGTVFVTFASSGLTLLKLLGVGLALAVVVDATLVRGLLVPAFMRLAGRANWWAPPPLRRLHDRIGLREYADEPAGAFPQTAAPLLRRESANPPEESVGDGPATVRSAK</sequence>
<evidence type="ECO:0000256" key="3">
    <source>
        <dbReference type="ARBA" id="ARBA00022475"/>
    </source>
</evidence>
<feature type="transmembrane region" description="Helical" evidence="8">
    <location>
        <begin position="648"/>
        <end position="668"/>
    </location>
</feature>
<dbReference type="PANTHER" id="PTHR33406">
    <property type="entry name" value="MEMBRANE PROTEIN MJ1562-RELATED"/>
    <property type="match status" value="1"/>
</dbReference>
<feature type="domain" description="Membrane transport protein MMPL" evidence="9">
    <location>
        <begin position="394"/>
        <end position="711"/>
    </location>
</feature>
<feature type="domain" description="Membrane transport protein MMPL" evidence="9">
    <location>
        <begin position="45"/>
        <end position="366"/>
    </location>
</feature>
<dbReference type="Pfam" id="PF03176">
    <property type="entry name" value="MMPL"/>
    <property type="match status" value="2"/>
</dbReference>
<evidence type="ECO:0000313" key="11">
    <source>
        <dbReference type="Proteomes" id="UP001596067"/>
    </source>
</evidence>
<dbReference type="Gene3D" id="1.20.1640.10">
    <property type="entry name" value="Multidrug efflux transporter AcrB transmembrane domain"/>
    <property type="match status" value="2"/>
</dbReference>
<evidence type="ECO:0000256" key="6">
    <source>
        <dbReference type="ARBA" id="ARBA00023136"/>
    </source>
</evidence>
<gene>
    <name evidence="10" type="ORF">ACFP0N_29295</name>
</gene>
<comment type="similarity">
    <text evidence="2">Belongs to the resistance-nodulation-cell division (RND) (TC 2.A.6) family. MmpL subfamily.</text>
</comment>
<proteinExistence type="inferred from homology"/>
<feature type="transmembrane region" description="Helical" evidence="8">
    <location>
        <begin position="599"/>
        <end position="621"/>
    </location>
</feature>
<dbReference type="PANTHER" id="PTHR33406:SF11">
    <property type="entry name" value="MEMBRANE PROTEIN SCO6666-RELATED"/>
    <property type="match status" value="1"/>
</dbReference>
<keyword evidence="5 8" id="KW-1133">Transmembrane helix</keyword>
<dbReference type="EMBL" id="JBHSOD010000050">
    <property type="protein sequence ID" value="MFC5889072.1"/>
    <property type="molecule type" value="Genomic_DNA"/>
</dbReference>
<evidence type="ECO:0000313" key="10">
    <source>
        <dbReference type="EMBL" id="MFC5889072.1"/>
    </source>
</evidence>
<feature type="transmembrane region" description="Helical" evidence="8">
    <location>
        <begin position="674"/>
        <end position="693"/>
    </location>
</feature>
<feature type="transmembrane region" description="Helical" evidence="8">
    <location>
        <begin position="364"/>
        <end position="389"/>
    </location>
</feature>
<evidence type="ECO:0000256" key="2">
    <source>
        <dbReference type="ARBA" id="ARBA00010157"/>
    </source>
</evidence>
<dbReference type="InterPro" id="IPR050545">
    <property type="entry name" value="Mycobact_MmpL"/>
</dbReference>
<name>A0ABW1F414_9ACTN</name>
<dbReference type="SUPFAM" id="SSF82866">
    <property type="entry name" value="Multidrug efflux transporter AcrB transmembrane domain"/>
    <property type="match status" value="2"/>
</dbReference>
<feature type="transmembrane region" description="Helical" evidence="8">
    <location>
        <begin position="306"/>
        <end position="330"/>
    </location>
</feature>
<dbReference type="Proteomes" id="UP001596067">
    <property type="component" value="Unassembled WGS sequence"/>
</dbReference>
<evidence type="ECO:0000256" key="1">
    <source>
        <dbReference type="ARBA" id="ARBA00004651"/>
    </source>
</evidence>
<keyword evidence="6 8" id="KW-0472">Membrane</keyword>
<keyword evidence="3" id="KW-1003">Cell membrane</keyword>
<evidence type="ECO:0000256" key="5">
    <source>
        <dbReference type="ARBA" id="ARBA00022989"/>
    </source>
</evidence>
<comment type="caution">
    <text evidence="10">The sequence shown here is derived from an EMBL/GenBank/DDBJ whole genome shotgun (WGS) entry which is preliminary data.</text>
</comment>
<reference evidence="11" key="1">
    <citation type="journal article" date="2019" name="Int. J. Syst. Evol. Microbiol.">
        <title>The Global Catalogue of Microorganisms (GCM) 10K type strain sequencing project: providing services to taxonomists for standard genome sequencing and annotation.</title>
        <authorList>
            <consortium name="The Broad Institute Genomics Platform"/>
            <consortium name="The Broad Institute Genome Sequencing Center for Infectious Disease"/>
            <person name="Wu L."/>
            <person name="Ma J."/>
        </authorList>
    </citation>
    <scope>NUCLEOTIDE SEQUENCE [LARGE SCALE GENOMIC DNA]</scope>
    <source>
        <strain evidence="11">CGMCC 4.1469</strain>
    </source>
</reference>
<evidence type="ECO:0000256" key="4">
    <source>
        <dbReference type="ARBA" id="ARBA00022692"/>
    </source>
</evidence>
<evidence type="ECO:0000256" key="7">
    <source>
        <dbReference type="SAM" id="MobiDB-lite"/>
    </source>
</evidence>
<feature type="transmembrane region" description="Helical" evidence="8">
    <location>
        <begin position="534"/>
        <end position="556"/>
    </location>
</feature>
<feature type="region of interest" description="Disordered" evidence="7">
    <location>
        <begin position="736"/>
        <end position="763"/>
    </location>
</feature>
<keyword evidence="11" id="KW-1185">Reference proteome</keyword>
<organism evidence="10 11">
    <name type="scientific">Kitasatospora aburaviensis</name>
    <dbReference type="NCBI Taxonomy" id="67265"/>
    <lineage>
        <taxon>Bacteria</taxon>
        <taxon>Bacillati</taxon>
        <taxon>Actinomycetota</taxon>
        <taxon>Actinomycetes</taxon>
        <taxon>Kitasatosporales</taxon>
        <taxon>Streptomycetaceae</taxon>
        <taxon>Kitasatospora</taxon>
    </lineage>
</organism>
<dbReference type="RefSeq" id="WP_313767004.1">
    <property type="nucleotide sequence ID" value="NZ_BAAAVH010000020.1"/>
</dbReference>
<protein>
    <submittedName>
        <fullName evidence="10">MMPL family transporter</fullName>
    </submittedName>
</protein>
<keyword evidence="4 8" id="KW-0812">Transmembrane</keyword>
<feature type="transmembrane region" description="Helical" evidence="8">
    <location>
        <begin position="561"/>
        <end position="579"/>
    </location>
</feature>
<feature type="transmembrane region" description="Helical" evidence="8">
    <location>
        <begin position="227"/>
        <end position="249"/>
    </location>
</feature>
<dbReference type="InterPro" id="IPR004869">
    <property type="entry name" value="MMPL_dom"/>
</dbReference>
<evidence type="ECO:0000259" key="9">
    <source>
        <dbReference type="Pfam" id="PF03176"/>
    </source>
</evidence>
<feature type="transmembrane region" description="Helical" evidence="8">
    <location>
        <begin position="279"/>
        <end position="300"/>
    </location>
</feature>